<evidence type="ECO:0000256" key="2">
    <source>
        <dbReference type="ARBA" id="ARBA00022452"/>
    </source>
</evidence>
<keyword evidence="7 8" id="KW-0998">Cell outer membrane</keyword>
<comment type="similarity">
    <text evidence="8">Belongs to the BamA family.</text>
</comment>
<evidence type="ECO:0000259" key="10">
    <source>
        <dbReference type="PROSITE" id="PS51779"/>
    </source>
</evidence>
<feature type="domain" description="POTRA" evidence="10">
    <location>
        <begin position="175"/>
        <end position="263"/>
    </location>
</feature>
<dbReference type="InterPro" id="IPR034746">
    <property type="entry name" value="POTRA"/>
</dbReference>
<dbReference type="NCBIfam" id="TIGR03303">
    <property type="entry name" value="OM_YaeT"/>
    <property type="match status" value="1"/>
</dbReference>
<dbReference type="FunFam" id="3.10.20.310:FF:000002">
    <property type="entry name" value="Outer membrane protein assembly factor BamA"/>
    <property type="match status" value="1"/>
</dbReference>
<dbReference type="HAMAP" id="MF_01430">
    <property type="entry name" value="OM_assembly_BamA"/>
    <property type="match status" value="1"/>
</dbReference>
<evidence type="ECO:0000313" key="11">
    <source>
        <dbReference type="EMBL" id="CCB84912.1"/>
    </source>
</evidence>
<feature type="domain" description="POTRA" evidence="10">
    <location>
        <begin position="347"/>
        <end position="421"/>
    </location>
</feature>
<keyword evidence="3 8" id="KW-0812">Transmembrane</keyword>
<dbReference type="EMBL" id="FR872579">
    <property type="protein sequence ID" value="CCB84912.1"/>
    <property type="molecule type" value="Genomic_DNA"/>
</dbReference>
<keyword evidence="5 8" id="KW-0677">Repeat</keyword>
<dbReference type="InterPro" id="IPR000184">
    <property type="entry name" value="Bac_surfAg_D15"/>
</dbReference>
<dbReference type="Pfam" id="PF07244">
    <property type="entry name" value="POTRA"/>
    <property type="match status" value="4"/>
</dbReference>
<feature type="chain" id="PRO_5009012771" description="Outer membrane protein assembly factor BamA" evidence="8">
    <location>
        <begin position="21"/>
        <end position="808"/>
    </location>
</feature>
<dbReference type="PANTHER" id="PTHR12815">
    <property type="entry name" value="SORTING AND ASSEMBLY MACHINERY SAMM50 PROTEIN FAMILY MEMBER"/>
    <property type="match status" value="1"/>
</dbReference>
<comment type="subunit">
    <text evidence="8">Part of the Bam complex.</text>
</comment>
<dbReference type="InterPro" id="IPR039910">
    <property type="entry name" value="D15-like"/>
</dbReference>
<dbReference type="AlphaFoldDB" id="G3ADQ2"/>
<comment type="subcellular location">
    <subcellularLocation>
        <location evidence="8">Cell outer membrane</location>
    </subcellularLocation>
    <subcellularLocation>
        <location evidence="1">Membrane</location>
    </subcellularLocation>
</comment>
<organism evidence="11">
    <name type="scientific">Candidatus Steffania adelgidicola str. Klausen-Leopoldsdorf</name>
    <dbReference type="NCBI Taxonomy" id="994478"/>
    <lineage>
        <taxon>Bacteria</taxon>
        <taxon>Pseudomonadati</taxon>
        <taxon>Pseudomonadota</taxon>
        <taxon>Gammaproteobacteria</taxon>
        <taxon>Candidatus Steffania</taxon>
    </lineage>
</organism>
<evidence type="ECO:0000256" key="5">
    <source>
        <dbReference type="ARBA" id="ARBA00022737"/>
    </source>
</evidence>
<dbReference type="NCBIfam" id="NF008287">
    <property type="entry name" value="PRK11067.1"/>
    <property type="match status" value="1"/>
</dbReference>
<comment type="function">
    <text evidence="8">Part of the outer membrane protein assembly complex, which is involved in assembly and insertion of beta-barrel proteins into the outer membrane.</text>
</comment>
<dbReference type="FunFam" id="3.10.20.310:FF:000001">
    <property type="entry name" value="Outer membrane protein assembly factor BamA"/>
    <property type="match status" value="1"/>
</dbReference>
<name>G3ADQ2_9GAMM</name>
<evidence type="ECO:0000256" key="3">
    <source>
        <dbReference type="ARBA" id="ARBA00022692"/>
    </source>
</evidence>
<dbReference type="PROSITE" id="PS51779">
    <property type="entry name" value="POTRA"/>
    <property type="match status" value="5"/>
</dbReference>
<dbReference type="GO" id="GO:1990063">
    <property type="term" value="C:Bam protein complex"/>
    <property type="evidence" value="ECO:0007669"/>
    <property type="project" value="TreeGrafter"/>
</dbReference>
<feature type="domain" description="POTRA" evidence="10">
    <location>
        <begin position="266"/>
        <end position="344"/>
    </location>
</feature>
<keyword evidence="2 8" id="KW-1134">Transmembrane beta strand</keyword>
<protein>
    <recommendedName>
        <fullName evidence="8 9">Outer membrane protein assembly factor BamA</fullName>
    </recommendedName>
</protein>
<dbReference type="PIRSF" id="PIRSF006076">
    <property type="entry name" value="OM_assembly_OMP85"/>
    <property type="match status" value="1"/>
</dbReference>
<dbReference type="GO" id="GO:0043165">
    <property type="term" value="P:Gram-negative-bacterium-type cell outer membrane assembly"/>
    <property type="evidence" value="ECO:0007669"/>
    <property type="project" value="UniProtKB-UniRule"/>
</dbReference>
<dbReference type="PANTHER" id="PTHR12815:SF23">
    <property type="entry name" value="OUTER MEMBRANE PROTEIN ASSEMBLY FACTOR BAMA"/>
    <property type="match status" value="1"/>
</dbReference>
<dbReference type="Gene3D" id="3.10.20.310">
    <property type="entry name" value="membrane protein fhac"/>
    <property type="match status" value="5"/>
</dbReference>
<reference evidence="11" key="1">
    <citation type="journal article" date="2012" name="ISME J.">
        <title>Bacteriocyte-associated gammaproteobacterial symbionts of the Adelges nordmannianae/piceae complex (Hemiptera: Adelgidae).</title>
        <authorList>
            <person name="Toenshoff E.R."/>
            <person name="Penz T."/>
            <person name="Narzt T."/>
            <person name="Collingro A."/>
            <person name="Schmitz-Esser S."/>
            <person name="Pfeiffer S."/>
            <person name="Klepal W."/>
            <person name="Wagner M."/>
            <person name="Weinmaier T."/>
            <person name="Rattei T."/>
            <person name="Horn M."/>
        </authorList>
    </citation>
    <scope>NUCLEOTIDE SEQUENCE</scope>
    <source>
        <strain evidence="11">Klausen-Leopoldsdorf</strain>
    </source>
</reference>
<evidence type="ECO:0000256" key="7">
    <source>
        <dbReference type="ARBA" id="ARBA00023237"/>
    </source>
</evidence>
<evidence type="ECO:0000256" key="4">
    <source>
        <dbReference type="ARBA" id="ARBA00022729"/>
    </source>
</evidence>
<gene>
    <name evidence="11" type="primary">yaeT</name>
    <name evidence="8" type="synonym">bamA</name>
    <name evidence="11" type="ORF">STA_A00110</name>
</gene>
<dbReference type="Pfam" id="PF01103">
    <property type="entry name" value="Omp85"/>
    <property type="match status" value="1"/>
</dbReference>
<accession>G3ADQ2</accession>
<evidence type="ECO:0000256" key="9">
    <source>
        <dbReference type="NCBIfam" id="TIGR03303"/>
    </source>
</evidence>
<keyword evidence="6 8" id="KW-0472">Membrane</keyword>
<dbReference type="Gene3D" id="2.40.160.50">
    <property type="entry name" value="membrane protein fhac: a member of the omp85/tpsb transporter family"/>
    <property type="match status" value="1"/>
</dbReference>
<sequence length="808" mass="91024" precursor="true">MAIKTLLISSLLLSSATVYGANGFLVKDIHFKGLQRIAVNTALLSVPIHIGNIATDKDISNTIRKLFATHNFENVRILRDGDSLLIQVKERPTIASITFFGNKSIKTELLKKNLESQGIQIGEALDRATISNLVQELQNFYYNIGKYGAIVKSVITPLPGHRVSLKLIFTEGISAKIQKINIIGNNFFTTDELISHFQLRDSMSWWNRITNRMYQKTKLIQDLETLRNFYLNHGYACFHINSTQINLTPDKNNIYITLNITEGDQYTLSNIVINGNMAGHSNEIEQLSKLRLGELYNGAQITKIENDIKKLLDRYGYPYRRIETQAEINDTNKTITLHINVDAGNRFYVRHLRFDGNNITKDSVLRREMRQIEGTSLSSDLVEQGKEHLNRLGYFETVDTKIQTVPDSSDEVDVVYNVKERNTGSINLGVGLGTESGINFQFRIQQDNWLGTGNSVNLVGTKNHYQNYTELSITDPYFGIDGVSLGGKIFYNDFNADNADLSDFNLRSYGMGTTLGFPIAENHSLNFSLDYVHGDLSNMEPQVAMWRYLKSIGINPKVVTTTKANVDADFSADDCFFSMGWSYNNLDRGYFPTAGSRVGLTGKITMLGSDNEYYKITFDAIHYIPLSKTGQWVLMTHTRTGYGVGLGGKEVPFYDNFYAGGVNTVRGFRANTIGPKAAYYKCNNSNTSYSDCLVEQSSDAVGGNMMATASAELIIPMPFLNEQYVNSVRTSFFIDAGTVWDHNRPYPSMNIPKNISNYNDLAHFRVSSGIALQWMSPMGPLVFSYAHPFKKYKRDKSEQFQFNIGKTW</sequence>
<dbReference type="GO" id="GO:0051205">
    <property type="term" value="P:protein insertion into membrane"/>
    <property type="evidence" value="ECO:0007669"/>
    <property type="project" value="UniProtKB-UniRule"/>
</dbReference>
<feature type="domain" description="POTRA" evidence="10">
    <location>
        <begin position="92"/>
        <end position="172"/>
    </location>
</feature>
<feature type="domain" description="POTRA" evidence="10">
    <location>
        <begin position="24"/>
        <end position="91"/>
    </location>
</feature>
<dbReference type="FunFam" id="3.10.20.310:FF:000003">
    <property type="entry name" value="Outer membrane protein assembly factor BamA"/>
    <property type="match status" value="1"/>
</dbReference>
<evidence type="ECO:0000256" key="8">
    <source>
        <dbReference type="HAMAP-Rule" id="MF_01430"/>
    </source>
</evidence>
<dbReference type="InterPro" id="IPR023707">
    <property type="entry name" value="OM_assembly_BamA"/>
</dbReference>
<keyword evidence="4 8" id="KW-0732">Signal</keyword>
<evidence type="ECO:0000256" key="6">
    <source>
        <dbReference type="ARBA" id="ARBA00023136"/>
    </source>
</evidence>
<dbReference type="InterPro" id="IPR010827">
    <property type="entry name" value="BamA/TamA_POTRA"/>
</dbReference>
<dbReference type="FunFam" id="2.40.160.50:FF:000001">
    <property type="entry name" value="Outer membrane protein assembly factor BamA"/>
    <property type="match status" value="1"/>
</dbReference>
<proteinExistence type="inferred from homology"/>
<feature type="signal peptide" evidence="8">
    <location>
        <begin position="1"/>
        <end position="20"/>
    </location>
</feature>
<evidence type="ECO:0000256" key="1">
    <source>
        <dbReference type="ARBA" id="ARBA00004370"/>
    </source>
</evidence>